<protein>
    <submittedName>
        <fullName evidence="4">Uncharacterized protein</fullName>
    </submittedName>
</protein>
<dbReference type="AlphaFoldDB" id="A0A0D2BP32"/>
<keyword evidence="3" id="KW-1133">Transmembrane helix</keyword>
<feature type="region of interest" description="Disordered" evidence="2">
    <location>
        <begin position="268"/>
        <end position="300"/>
    </location>
</feature>
<keyword evidence="3" id="KW-0812">Transmembrane</keyword>
<dbReference type="RefSeq" id="XP_016240501.1">
    <property type="nucleotide sequence ID" value="XM_016375225.1"/>
</dbReference>
<keyword evidence="1" id="KW-0175">Coiled coil</keyword>
<evidence type="ECO:0000313" key="5">
    <source>
        <dbReference type="Proteomes" id="UP000053328"/>
    </source>
</evidence>
<keyword evidence="5" id="KW-1185">Reference proteome</keyword>
<evidence type="ECO:0000256" key="1">
    <source>
        <dbReference type="SAM" id="Coils"/>
    </source>
</evidence>
<accession>A0A0D2BP32</accession>
<evidence type="ECO:0000256" key="3">
    <source>
        <dbReference type="SAM" id="Phobius"/>
    </source>
</evidence>
<sequence length="426" mass="46767">MNASVSIGLLPTIVNDEASLLMYFLLFLLFNLVGALWGWYVPLVEEAFKGDKHTSDDDDAGGVLLHQQQQPTHPPSQSSFSGVTSDESAVVRELRKENAKLKDKYLHLQVDLYAAESLLNTSREDHMDVLEIYNAFKDSKNELERRLKKSQDECEELKKLNWALKTELACEKDSRERDVDELERAKTSLTAECKEHKRLLVESEALLTLTKAECEELKERNSGLEVEIGFEKEFRKRDADELSEAKASLQSDLEKVTRERDEALKELMGAGGGGGGARVQQRPLPRQVGGRGGTRGEGEKKVSTIIGDAMASFEANSAPAPSSVMAGKGAKQPSIFHEIACPSKPSQEMDDWKTPGEKEEEEKEKEEGGKRKTGGVVEGDGIVVGAVVGEDACPTCGQGYHEHAGRVMIMATRGCSIPSTDGNGKE</sequence>
<feature type="transmembrane region" description="Helical" evidence="3">
    <location>
        <begin position="20"/>
        <end position="40"/>
    </location>
</feature>
<dbReference type="Proteomes" id="UP000053328">
    <property type="component" value="Unassembled WGS sequence"/>
</dbReference>
<dbReference type="VEuPathDB" id="FungiDB:PV08_00860"/>
<name>A0A0D2BP32_9EURO</name>
<proteinExistence type="predicted"/>
<dbReference type="EMBL" id="KN847492">
    <property type="protein sequence ID" value="KIW20285.1"/>
    <property type="molecule type" value="Genomic_DNA"/>
</dbReference>
<reference evidence="4 5" key="1">
    <citation type="submission" date="2015-01" db="EMBL/GenBank/DDBJ databases">
        <title>The Genome Sequence of Exophiala spinifera CBS89968.</title>
        <authorList>
            <consortium name="The Broad Institute Genomics Platform"/>
            <person name="Cuomo C."/>
            <person name="de Hoog S."/>
            <person name="Gorbushina A."/>
            <person name="Stielow B."/>
            <person name="Teixiera M."/>
            <person name="Abouelleil A."/>
            <person name="Chapman S.B."/>
            <person name="Priest M."/>
            <person name="Young S.K."/>
            <person name="Wortman J."/>
            <person name="Nusbaum C."/>
            <person name="Birren B."/>
        </authorList>
    </citation>
    <scope>NUCLEOTIDE SEQUENCE [LARGE SCALE GENOMIC DNA]</scope>
    <source>
        <strain evidence="4 5">CBS 89968</strain>
    </source>
</reference>
<gene>
    <name evidence="4" type="ORF">PV08_00860</name>
</gene>
<dbReference type="HOGENOM" id="CLU_644110_0_0_1"/>
<feature type="region of interest" description="Disordered" evidence="2">
    <location>
        <begin position="340"/>
        <end position="377"/>
    </location>
</feature>
<feature type="coiled-coil region" evidence="1">
    <location>
        <begin position="91"/>
        <end position="266"/>
    </location>
</feature>
<organism evidence="4 5">
    <name type="scientific">Exophiala spinifera</name>
    <dbReference type="NCBI Taxonomy" id="91928"/>
    <lineage>
        <taxon>Eukaryota</taxon>
        <taxon>Fungi</taxon>
        <taxon>Dikarya</taxon>
        <taxon>Ascomycota</taxon>
        <taxon>Pezizomycotina</taxon>
        <taxon>Eurotiomycetes</taxon>
        <taxon>Chaetothyriomycetidae</taxon>
        <taxon>Chaetothyriales</taxon>
        <taxon>Herpotrichiellaceae</taxon>
        <taxon>Exophiala</taxon>
    </lineage>
</organism>
<keyword evidence="3" id="KW-0472">Membrane</keyword>
<evidence type="ECO:0000313" key="4">
    <source>
        <dbReference type="EMBL" id="KIW20285.1"/>
    </source>
</evidence>
<evidence type="ECO:0000256" key="2">
    <source>
        <dbReference type="SAM" id="MobiDB-lite"/>
    </source>
</evidence>
<dbReference type="GeneID" id="27327943"/>